<organism evidence="1 2">
    <name type="scientific">Brassica cretica</name>
    <name type="common">Mustard</name>
    <dbReference type="NCBI Taxonomy" id="69181"/>
    <lineage>
        <taxon>Eukaryota</taxon>
        <taxon>Viridiplantae</taxon>
        <taxon>Streptophyta</taxon>
        <taxon>Embryophyta</taxon>
        <taxon>Tracheophyta</taxon>
        <taxon>Spermatophyta</taxon>
        <taxon>Magnoliopsida</taxon>
        <taxon>eudicotyledons</taxon>
        <taxon>Gunneridae</taxon>
        <taxon>Pentapetalae</taxon>
        <taxon>rosids</taxon>
        <taxon>malvids</taxon>
        <taxon>Brassicales</taxon>
        <taxon>Brassicaceae</taxon>
        <taxon>Brassiceae</taxon>
        <taxon>Brassica</taxon>
    </lineage>
</organism>
<reference evidence="1 2" key="1">
    <citation type="journal article" date="2020" name="BMC Genomics">
        <title>Intraspecific diversification of the crop wild relative Brassica cretica Lam. using demographic model selection.</title>
        <authorList>
            <person name="Kioukis A."/>
            <person name="Michalopoulou V.A."/>
            <person name="Briers L."/>
            <person name="Pirintsos S."/>
            <person name="Studholme D.J."/>
            <person name="Pavlidis P."/>
            <person name="Sarris P.F."/>
        </authorList>
    </citation>
    <scope>NUCLEOTIDE SEQUENCE [LARGE SCALE GENOMIC DNA]</scope>
    <source>
        <strain evidence="2">cv. PFS-1207/04</strain>
    </source>
</reference>
<keyword evidence="2" id="KW-1185">Reference proteome</keyword>
<evidence type="ECO:0000313" key="2">
    <source>
        <dbReference type="Proteomes" id="UP000266723"/>
    </source>
</evidence>
<dbReference type="EMBL" id="QGKV02001507">
    <property type="protein sequence ID" value="KAF3528133.1"/>
    <property type="molecule type" value="Genomic_DNA"/>
</dbReference>
<dbReference type="Proteomes" id="UP000266723">
    <property type="component" value="Unassembled WGS sequence"/>
</dbReference>
<accession>A0ABQ7B6Q6</accession>
<proteinExistence type="predicted"/>
<name>A0ABQ7B6Q6_BRACR</name>
<evidence type="ECO:0000313" key="1">
    <source>
        <dbReference type="EMBL" id="KAF3528133.1"/>
    </source>
</evidence>
<sequence length="102" mass="11513">MMSRTEIRGLSRPAPVVRVACLVHHREQLPAALHGRGSRLRTRCLWSNSADGLRPQYMPAPHQLHSISSTQLHQVHFSCPNLHISNLSLTKPTIPHMHMLCT</sequence>
<comment type="caution">
    <text evidence="1">The sequence shown here is derived from an EMBL/GenBank/DDBJ whole genome shotgun (WGS) entry which is preliminary data.</text>
</comment>
<gene>
    <name evidence="1" type="ORF">DY000_02037531</name>
</gene>
<protein>
    <submittedName>
        <fullName evidence="1">Uncharacterized protein</fullName>
    </submittedName>
</protein>